<keyword evidence="12" id="KW-1185">Reference proteome</keyword>
<dbReference type="SUPFAM" id="SSF56112">
    <property type="entry name" value="Protein kinase-like (PK-like)"/>
    <property type="match status" value="1"/>
</dbReference>
<name>A0A811RUR3_9POAL</name>
<dbReference type="Pfam" id="PF07714">
    <property type="entry name" value="PK_Tyr_Ser-Thr"/>
    <property type="match status" value="1"/>
</dbReference>
<evidence type="ECO:0000256" key="3">
    <source>
        <dbReference type="ARBA" id="ARBA00022679"/>
    </source>
</evidence>
<dbReference type="CDD" id="cd14066">
    <property type="entry name" value="STKc_IRAK"/>
    <property type="match status" value="1"/>
</dbReference>
<accession>A0A811RUR3</accession>
<dbReference type="PROSITE" id="PS00108">
    <property type="entry name" value="PROTEIN_KINASE_ST"/>
    <property type="match status" value="1"/>
</dbReference>
<keyword evidence="4 8" id="KW-0547">Nucleotide-binding</keyword>
<dbReference type="PROSITE" id="PS00107">
    <property type="entry name" value="PROTEIN_KINASE_ATP"/>
    <property type="match status" value="1"/>
</dbReference>
<keyword evidence="3" id="KW-0808">Transferase</keyword>
<dbReference type="Proteomes" id="UP000604825">
    <property type="component" value="Unassembled WGS sequence"/>
</dbReference>
<sequence>MGVGSSAGRPNGSPRSERGTGGREGSDAVVCWIRLCVSSSSSSSRAKVDTAAATARASSGNASPILTLSSSASVSLGTGLVCLLLRHRHTVVFECFEVYESRSLCSRPPETRGKNNGIQNQPVQQIAPASTLPSNSENISPPSIVADGLTVSFQLRKFTFNELRIATRNFRPESLLGEGGFGRVYKGWIGENRAAPGRPGTGLTVAVKTLNHDGQQGHKEWVAEVNFLGNLKHPNLVKLIGYCLEDNQRQLVYEFMPRGSLEHHLFRKSVPLPWSTRMKIALGAARGLAFLHEEAERPVIYRDFKTSNVLLDTDYNAKLSDFGLARDGPIGDKTHVSTRVMGTYGYAAPEYVMTGHLTSKSDVYSFGVVLLELITGRRSMDKSRPAGDHNLVEWARPHLKQRQGFHSLMDPKLGGNISLKGAYKVTQLARACLARDPKARPLMSQVVEILKPLPDLKDMVASSPGLYLSLQAEQVARLGYPSGSRSMSQHSSFATRNGQQQVRSLSHGRHGHGSPSPYLQSPTPRTNGK</sequence>
<dbReference type="InterPro" id="IPR001245">
    <property type="entry name" value="Ser-Thr/Tyr_kinase_cat_dom"/>
</dbReference>
<keyword evidence="6" id="KW-0611">Plant defense</keyword>
<dbReference type="GO" id="GO:0005524">
    <property type="term" value="F:ATP binding"/>
    <property type="evidence" value="ECO:0007669"/>
    <property type="project" value="UniProtKB-UniRule"/>
</dbReference>
<evidence type="ECO:0000256" key="2">
    <source>
        <dbReference type="ARBA" id="ARBA00022527"/>
    </source>
</evidence>
<feature type="compositionally biased region" description="Polar residues" evidence="9">
    <location>
        <begin position="517"/>
        <end position="529"/>
    </location>
</feature>
<evidence type="ECO:0000256" key="6">
    <source>
        <dbReference type="ARBA" id="ARBA00022821"/>
    </source>
</evidence>
<dbReference type="Gene3D" id="3.30.200.20">
    <property type="entry name" value="Phosphorylase Kinase, domain 1"/>
    <property type="match status" value="1"/>
</dbReference>
<reference evidence="11" key="1">
    <citation type="submission" date="2020-10" db="EMBL/GenBank/DDBJ databases">
        <authorList>
            <person name="Han B."/>
            <person name="Lu T."/>
            <person name="Zhao Q."/>
            <person name="Huang X."/>
            <person name="Zhao Y."/>
        </authorList>
    </citation>
    <scope>NUCLEOTIDE SEQUENCE</scope>
</reference>
<evidence type="ECO:0000256" key="9">
    <source>
        <dbReference type="SAM" id="MobiDB-lite"/>
    </source>
</evidence>
<dbReference type="FunFam" id="3.30.200.20:FF:000228">
    <property type="entry name" value="Serine/threonine-protein kinase BIK1"/>
    <property type="match status" value="1"/>
</dbReference>
<dbReference type="Gene3D" id="1.10.510.10">
    <property type="entry name" value="Transferase(Phosphotransferase) domain 1"/>
    <property type="match status" value="1"/>
</dbReference>
<evidence type="ECO:0000256" key="4">
    <source>
        <dbReference type="ARBA" id="ARBA00022741"/>
    </source>
</evidence>
<dbReference type="InterPro" id="IPR050823">
    <property type="entry name" value="Plant_Ser_Thr_Prot_Kinase"/>
</dbReference>
<dbReference type="OrthoDB" id="4062651at2759"/>
<evidence type="ECO:0000313" key="11">
    <source>
        <dbReference type="EMBL" id="CAD6332618.1"/>
    </source>
</evidence>
<feature type="binding site" evidence="8">
    <location>
        <position position="208"/>
    </location>
    <ligand>
        <name>ATP</name>
        <dbReference type="ChEBI" id="CHEBI:30616"/>
    </ligand>
</feature>
<dbReference type="InterPro" id="IPR011009">
    <property type="entry name" value="Kinase-like_dom_sf"/>
</dbReference>
<feature type="compositionally biased region" description="Basic and acidic residues" evidence="9">
    <location>
        <begin position="15"/>
        <end position="24"/>
    </location>
</feature>
<dbReference type="EC" id="2.7.11.1" evidence="1"/>
<evidence type="ECO:0000256" key="5">
    <source>
        <dbReference type="ARBA" id="ARBA00022777"/>
    </source>
</evidence>
<dbReference type="InterPro" id="IPR000719">
    <property type="entry name" value="Prot_kinase_dom"/>
</dbReference>
<dbReference type="GO" id="GO:0006952">
    <property type="term" value="P:defense response"/>
    <property type="evidence" value="ECO:0007669"/>
    <property type="project" value="UniProtKB-KW"/>
</dbReference>
<feature type="domain" description="Protein kinase" evidence="10">
    <location>
        <begin position="170"/>
        <end position="456"/>
    </location>
</feature>
<dbReference type="GO" id="GO:0004674">
    <property type="term" value="F:protein serine/threonine kinase activity"/>
    <property type="evidence" value="ECO:0007669"/>
    <property type="project" value="UniProtKB-KW"/>
</dbReference>
<evidence type="ECO:0000313" key="12">
    <source>
        <dbReference type="Proteomes" id="UP000604825"/>
    </source>
</evidence>
<dbReference type="EMBL" id="CAJGYO010000017">
    <property type="protein sequence ID" value="CAD6332618.1"/>
    <property type="molecule type" value="Genomic_DNA"/>
</dbReference>
<feature type="region of interest" description="Disordered" evidence="9">
    <location>
        <begin position="1"/>
        <end position="24"/>
    </location>
</feature>
<dbReference type="InterPro" id="IPR008271">
    <property type="entry name" value="Ser/Thr_kinase_AS"/>
</dbReference>
<keyword evidence="2" id="KW-0723">Serine/threonine-protein kinase</keyword>
<protein>
    <recommendedName>
        <fullName evidence="1">non-specific serine/threonine protein kinase</fullName>
        <ecNumber evidence="1">2.7.11.1</ecNumber>
    </recommendedName>
</protein>
<evidence type="ECO:0000259" key="10">
    <source>
        <dbReference type="PROSITE" id="PS50011"/>
    </source>
</evidence>
<keyword evidence="7 8" id="KW-0067">ATP-binding</keyword>
<comment type="caution">
    <text evidence="11">The sequence shown here is derived from an EMBL/GenBank/DDBJ whole genome shotgun (WGS) entry which is preliminary data.</text>
</comment>
<dbReference type="FunFam" id="1.10.510.10:FF:000258">
    <property type="entry name" value="Probable serine/threonine-protein kinase PBL8"/>
    <property type="match status" value="1"/>
</dbReference>
<proteinExistence type="predicted"/>
<dbReference type="InterPro" id="IPR017441">
    <property type="entry name" value="Protein_kinase_ATP_BS"/>
</dbReference>
<feature type="compositionally biased region" description="Polar residues" evidence="9">
    <location>
        <begin position="483"/>
        <end position="504"/>
    </location>
</feature>
<organism evidence="11 12">
    <name type="scientific">Miscanthus lutarioriparius</name>
    <dbReference type="NCBI Taxonomy" id="422564"/>
    <lineage>
        <taxon>Eukaryota</taxon>
        <taxon>Viridiplantae</taxon>
        <taxon>Streptophyta</taxon>
        <taxon>Embryophyta</taxon>
        <taxon>Tracheophyta</taxon>
        <taxon>Spermatophyta</taxon>
        <taxon>Magnoliopsida</taxon>
        <taxon>Liliopsida</taxon>
        <taxon>Poales</taxon>
        <taxon>Poaceae</taxon>
        <taxon>PACMAD clade</taxon>
        <taxon>Panicoideae</taxon>
        <taxon>Andropogonodae</taxon>
        <taxon>Andropogoneae</taxon>
        <taxon>Saccharinae</taxon>
        <taxon>Miscanthus</taxon>
    </lineage>
</organism>
<keyword evidence="5" id="KW-0418">Kinase</keyword>
<gene>
    <name evidence="11" type="ORF">NCGR_LOCUS56716</name>
</gene>
<dbReference type="PANTHER" id="PTHR45621">
    <property type="entry name" value="OS01G0588500 PROTEIN-RELATED"/>
    <property type="match status" value="1"/>
</dbReference>
<dbReference type="AlphaFoldDB" id="A0A811RUR3"/>
<evidence type="ECO:0000256" key="7">
    <source>
        <dbReference type="ARBA" id="ARBA00022840"/>
    </source>
</evidence>
<feature type="region of interest" description="Disordered" evidence="9">
    <location>
        <begin position="481"/>
        <end position="529"/>
    </location>
</feature>
<evidence type="ECO:0000256" key="8">
    <source>
        <dbReference type="PROSITE-ProRule" id="PRU10141"/>
    </source>
</evidence>
<evidence type="ECO:0000256" key="1">
    <source>
        <dbReference type="ARBA" id="ARBA00012513"/>
    </source>
</evidence>
<dbReference type="PROSITE" id="PS50011">
    <property type="entry name" value="PROTEIN_KINASE_DOM"/>
    <property type="match status" value="1"/>
</dbReference>